<dbReference type="Proteomes" id="UP000655225">
    <property type="component" value="Unassembled WGS sequence"/>
</dbReference>
<dbReference type="AlphaFoldDB" id="A0A835DKW0"/>
<evidence type="ECO:0000256" key="1">
    <source>
        <dbReference type="ARBA" id="ARBA00022723"/>
    </source>
</evidence>
<accession>A0A835DKW0</accession>
<feature type="domain" description="Peptidase M16 C-terminal" evidence="2">
    <location>
        <begin position="80"/>
        <end position="248"/>
    </location>
</feature>
<name>A0A835DKW0_TETSI</name>
<dbReference type="Pfam" id="PF05193">
    <property type="entry name" value="Peptidase_M16_C"/>
    <property type="match status" value="1"/>
</dbReference>
<keyword evidence="1" id="KW-0479">Metal-binding</keyword>
<dbReference type="InterPro" id="IPR007863">
    <property type="entry name" value="Peptidase_M16_C"/>
</dbReference>
<organism evidence="3 4">
    <name type="scientific">Tetracentron sinense</name>
    <name type="common">Spur-leaf</name>
    <dbReference type="NCBI Taxonomy" id="13715"/>
    <lineage>
        <taxon>Eukaryota</taxon>
        <taxon>Viridiplantae</taxon>
        <taxon>Streptophyta</taxon>
        <taxon>Embryophyta</taxon>
        <taxon>Tracheophyta</taxon>
        <taxon>Spermatophyta</taxon>
        <taxon>Magnoliopsida</taxon>
        <taxon>Trochodendrales</taxon>
        <taxon>Trochodendraceae</taxon>
        <taxon>Tetracentron</taxon>
    </lineage>
</organism>
<dbReference type="PANTHER" id="PTHR43690:SF18">
    <property type="entry name" value="INSULIN-DEGRADING ENZYME-RELATED"/>
    <property type="match status" value="1"/>
</dbReference>
<dbReference type="GO" id="GO:0004222">
    <property type="term" value="F:metalloendopeptidase activity"/>
    <property type="evidence" value="ECO:0007669"/>
    <property type="project" value="TreeGrafter"/>
</dbReference>
<dbReference type="GO" id="GO:0051603">
    <property type="term" value="P:proteolysis involved in protein catabolic process"/>
    <property type="evidence" value="ECO:0007669"/>
    <property type="project" value="TreeGrafter"/>
</dbReference>
<sequence>MESADLTRVKLQPRINIPKVISQRKAQIFQRPFREHPQNAGKEIGQWISLNRLMFLFLTYICSGNWDTLEVRPKARGLDTRHELIKFYEENYSANLMHLVVYGKESLDKIQSLVEYKFQEIRNTDRSCFHFPGQPCTPEHLQIIVKVVPIKEGHKLRVIWPITPDIRHYKEGPCRMFSHLDTSKICAGWATSLSAGEGDWTSEFSFFKVLIDLTDAGHEHVNDIIGLLFKYILLLQQSGVNKWIFDEAYSRELHNMDATIHGMGTFSVGVRSQGSHYGYALSFSYDSFEEVLQMIQHNSVNAKWFYKGALDAPCEVAMEKEMVNAKWFYKAILDG</sequence>
<evidence type="ECO:0000313" key="4">
    <source>
        <dbReference type="Proteomes" id="UP000655225"/>
    </source>
</evidence>
<dbReference type="Gene3D" id="3.30.830.10">
    <property type="entry name" value="Metalloenzyme, LuxS/M16 peptidase-like"/>
    <property type="match status" value="2"/>
</dbReference>
<dbReference type="GO" id="GO:0005739">
    <property type="term" value="C:mitochondrion"/>
    <property type="evidence" value="ECO:0007669"/>
    <property type="project" value="TreeGrafter"/>
</dbReference>
<dbReference type="GO" id="GO:0005829">
    <property type="term" value="C:cytosol"/>
    <property type="evidence" value="ECO:0007669"/>
    <property type="project" value="TreeGrafter"/>
</dbReference>
<evidence type="ECO:0000259" key="2">
    <source>
        <dbReference type="Pfam" id="PF05193"/>
    </source>
</evidence>
<dbReference type="SUPFAM" id="SSF63411">
    <property type="entry name" value="LuxS/MPP-like metallohydrolase"/>
    <property type="match status" value="2"/>
</dbReference>
<dbReference type="GO" id="GO:0046872">
    <property type="term" value="F:metal ion binding"/>
    <property type="evidence" value="ECO:0007669"/>
    <property type="project" value="UniProtKB-KW"/>
</dbReference>
<dbReference type="OrthoDB" id="952271at2759"/>
<reference evidence="3 4" key="1">
    <citation type="submission" date="2020-04" db="EMBL/GenBank/DDBJ databases">
        <title>Plant Genome Project.</title>
        <authorList>
            <person name="Zhang R.-G."/>
        </authorList>
    </citation>
    <scope>NUCLEOTIDE SEQUENCE [LARGE SCALE GENOMIC DNA]</scope>
    <source>
        <strain evidence="3">YNK0</strain>
        <tissue evidence="3">Leaf</tissue>
    </source>
</reference>
<dbReference type="InterPro" id="IPR050626">
    <property type="entry name" value="Peptidase_M16"/>
</dbReference>
<evidence type="ECO:0000313" key="3">
    <source>
        <dbReference type="EMBL" id="KAF8403789.1"/>
    </source>
</evidence>
<dbReference type="EMBL" id="JABCRI010000007">
    <property type="protein sequence ID" value="KAF8403789.1"/>
    <property type="molecule type" value="Genomic_DNA"/>
</dbReference>
<protein>
    <recommendedName>
        <fullName evidence="2">Peptidase M16 C-terminal domain-containing protein</fullName>
    </recommendedName>
</protein>
<keyword evidence="4" id="KW-1185">Reference proteome</keyword>
<proteinExistence type="predicted"/>
<dbReference type="InterPro" id="IPR011249">
    <property type="entry name" value="Metalloenz_LuxS/M16"/>
</dbReference>
<dbReference type="GO" id="GO:0043171">
    <property type="term" value="P:peptide catabolic process"/>
    <property type="evidence" value="ECO:0007669"/>
    <property type="project" value="TreeGrafter"/>
</dbReference>
<comment type="caution">
    <text evidence="3">The sequence shown here is derived from an EMBL/GenBank/DDBJ whole genome shotgun (WGS) entry which is preliminary data.</text>
</comment>
<gene>
    <name evidence="3" type="ORF">HHK36_011895</name>
</gene>
<dbReference type="PANTHER" id="PTHR43690">
    <property type="entry name" value="NARDILYSIN"/>
    <property type="match status" value="1"/>
</dbReference>